<name>A0A6B2KYM3_9EUKA</name>
<evidence type="ECO:0000256" key="6">
    <source>
        <dbReference type="ARBA" id="ARBA00022786"/>
    </source>
</evidence>
<keyword evidence="4" id="KW-0963">Cytoplasm</keyword>
<dbReference type="FunFam" id="1.20.1310.10:FF:000029">
    <property type="entry name" value="Cullin homolog 1"/>
    <property type="match status" value="1"/>
</dbReference>
<dbReference type="InterPro" id="IPR036390">
    <property type="entry name" value="WH_DNA-bd_sf"/>
</dbReference>
<sequence length="747" mass="86840">MDEVWPPLEKGLTYLLTNLTEGFSLNKYMDLYSAVYNYCTTPRPTAKPSTPGKPVAGANLVGEELYYRLMNFLQRHMKVLYKAAETRMDDSLLNYYKKEWDRYTTALRVLNKIFEYLNRHWIKREIETEQNKKQVYEVYTLALVIWRDDLFAPLKNRITPALLSLIEKERNGEQIDTSLVKGVMDAYVNLGLNKADPLEIYKRDFSNFFLESTELYYTAESTEFISKNTIGEYMKKVEERIQQELERVRENGYLHTSTEPQLVVKIQQVLIEKHKNEMWAEFQVLLANDKNEDVGRMYNLLSRISDGLERLREILEKHIQTVGYNAIQDCAREAINDPRLYVDTILKVHNKYNGLVKTSFKNEAGFVAALDKACRRFINDNMVTKMAKTSSKSPELLAKYCDILLKKSPKNPEESEVQQTLEDVMLVFKYIEDKDVFQTFYSKMLAKRLINNSSQSEYLEGQMIAHLKNNCGYEYTAKLARMFNDMALSRDLLDNFKTSTKELDGVEFSALVLATGSWPLQPPATNFTIPKELSACEQAFQKFYQNKHQGRKLNWLLQFSKGELKAKYTTNKHGIVFQCSTYQMGVLLQFNEQEEITTDELATLTSLTKVTLSQTLATLLRTNVLTMEPANGKITAQTKFKLNEGYKSNRAKVLINVRLEPQQQEDNDETHKVVEEDRKLQIQAAIVRIMKNRKTLKHGNLMSEVIQQLQNRFKPKVSVIKKCIDILIEKEYMERVDGEKDTYQYKA</sequence>
<dbReference type="Pfam" id="PF26557">
    <property type="entry name" value="Cullin_AB"/>
    <property type="match status" value="1"/>
</dbReference>
<evidence type="ECO:0000256" key="9">
    <source>
        <dbReference type="RuleBase" id="RU003829"/>
    </source>
</evidence>
<evidence type="ECO:0000256" key="7">
    <source>
        <dbReference type="ARBA" id="ARBA00022843"/>
    </source>
</evidence>
<dbReference type="AlphaFoldDB" id="A0A6B2KYM3"/>
<evidence type="ECO:0000313" key="11">
    <source>
        <dbReference type="EMBL" id="NDV29757.1"/>
    </source>
</evidence>
<comment type="similarity">
    <text evidence="3 8 9">Belongs to the cullin family.</text>
</comment>
<evidence type="ECO:0000256" key="8">
    <source>
        <dbReference type="PROSITE-ProRule" id="PRU00330"/>
    </source>
</evidence>
<evidence type="ECO:0000259" key="10">
    <source>
        <dbReference type="PROSITE" id="PS50069"/>
    </source>
</evidence>
<evidence type="ECO:0000256" key="1">
    <source>
        <dbReference type="ARBA" id="ARBA00004496"/>
    </source>
</evidence>
<dbReference type="PANTHER" id="PTHR11932">
    <property type="entry name" value="CULLIN"/>
    <property type="match status" value="1"/>
</dbReference>
<dbReference type="InterPro" id="IPR001373">
    <property type="entry name" value="Cullin_N"/>
</dbReference>
<dbReference type="Gene3D" id="1.10.10.10">
    <property type="entry name" value="Winged helix-like DNA-binding domain superfamily/Winged helix DNA-binding domain"/>
    <property type="match status" value="1"/>
</dbReference>
<dbReference type="UniPathway" id="UPA00143"/>
<evidence type="ECO:0000256" key="2">
    <source>
        <dbReference type="ARBA" id="ARBA00004906"/>
    </source>
</evidence>
<dbReference type="EMBL" id="GIBP01000788">
    <property type="protein sequence ID" value="NDV29757.1"/>
    <property type="molecule type" value="Transcribed_RNA"/>
</dbReference>
<feature type="domain" description="Cullin family profile" evidence="10">
    <location>
        <begin position="392"/>
        <end position="620"/>
    </location>
</feature>
<dbReference type="InterPro" id="IPR016159">
    <property type="entry name" value="Cullin_repeat-like_dom_sf"/>
</dbReference>
<keyword evidence="6" id="KW-0833">Ubl conjugation pathway</keyword>
<dbReference type="InterPro" id="IPR016157">
    <property type="entry name" value="Cullin_CS"/>
</dbReference>
<accession>A0A6B2KYM3</accession>
<dbReference type="InterPro" id="IPR036388">
    <property type="entry name" value="WH-like_DNA-bd_sf"/>
</dbReference>
<dbReference type="SMART" id="SM00884">
    <property type="entry name" value="Cullin_Nedd8"/>
    <property type="match status" value="1"/>
</dbReference>
<dbReference type="SUPFAM" id="SSF74788">
    <property type="entry name" value="Cullin repeat-like"/>
    <property type="match status" value="1"/>
</dbReference>
<keyword evidence="5" id="KW-1017">Isopeptide bond</keyword>
<protein>
    <recommendedName>
        <fullName evidence="10">Cullin family profile domain-containing protein</fullName>
    </recommendedName>
</protein>
<dbReference type="SMART" id="SM00182">
    <property type="entry name" value="CULLIN"/>
    <property type="match status" value="1"/>
</dbReference>
<dbReference type="Pfam" id="PF10557">
    <property type="entry name" value="Cullin_Nedd8"/>
    <property type="match status" value="1"/>
</dbReference>
<dbReference type="FunFam" id="3.30.230.130:FF:000003">
    <property type="entry name" value="Cullin 2"/>
    <property type="match status" value="1"/>
</dbReference>
<dbReference type="GO" id="GO:1902531">
    <property type="term" value="P:regulation of intracellular signal transduction"/>
    <property type="evidence" value="ECO:0007669"/>
    <property type="project" value="UniProtKB-ARBA"/>
</dbReference>
<dbReference type="GO" id="GO:0016567">
    <property type="term" value="P:protein ubiquitination"/>
    <property type="evidence" value="ECO:0007669"/>
    <property type="project" value="UniProtKB-UniPathway"/>
</dbReference>
<evidence type="ECO:0000256" key="4">
    <source>
        <dbReference type="ARBA" id="ARBA00022490"/>
    </source>
</evidence>
<dbReference type="Gene3D" id="1.20.1310.10">
    <property type="entry name" value="Cullin Repeats"/>
    <property type="match status" value="4"/>
</dbReference>
<dbReference type="InterPro" id="IPR059120">
    <property type="entry name" value="Cullin-like_AB"/>
</dbReference>
<dbReference type="GO" id="GO:0005737">
    <property type="term" value="C:cytoplasm"/>
    <property type="evidence" value="ECO:0007669"/>
    <property type="project" value="UniProtKB-SubCell"/>
</dbReference>
<dbReference type="FunFam" id="1.20.1310.10:FF:000012">
    <property type="entry name" value="Cullin 2"/>
    <property type="match status" value="1"/>
</dbReference>
<keyword evidence="7" id="KW-0832">Ubl conjugation</keyword>
<dbReference type="GO" id="GO:0006511">
    <property type="term" value="P:ubiquitin-dependent protein catabolic process"/>
    <property type="evidence" value="ECO:0007669"/>
    <property type="project" value="InterPro"/>
</dbReference>
<dbReference type="SUPFAM" id="SSF46785">
    <property type="entry name" value="Winged helix' DNA-binding domain"/>
    <property type="match status" value="1"/>
</dbReference>
<dbReference type="PROSITE" id="PS50069">
    <property type="entry name" value="CULLIN_2"/>
    <property type="match status" value="1"/>
</dbReference>
<dbReference type="FunFam" id="1.10.10.10:FF:000014">
    <property type="entry name" value="Cullin 1"/>
    <property type="match status" value="1"/>
</dbReference>
<proteinExistence type="inferred from homology"/>
<dbReference type="Pfam" id="PF00888">
    <property type="entry name" value="Cullin"/>
    <property type="match status" value="1"/>
</dbReference>
<dbReference type="InterPro" id="IPR045093">
    <property type="entry name" value="Cullin"/>
</dbReference>
<dbReference type="InterPro" id="IPR036317">
    <property type="entry name" value="Cullin_homology_sf"/>
</dbReference>
<organism evidence="11">
    <name type="scientific">Arcella intermedia</name>
    <dbReference type="NCBI Taxonomy" id="1963864"/>
    <lineage>
        <taxon>Eukaryota</taxon>
        <taxon>Amoebozoa</taxon>
        <taxon>Tubulinea</taxon>
        <taxon>Elardia</taxon>
        <taxon>Arcellinida</taxon>
        <taxon>Sphaerothecina</taxon>
        <taxon>Arcellidae</taxon>
        <taxon>Arcella</taxon>
    </lineage>
</organism>
<comment type="pathway">
    <text evidence="2">Protein modification; protein ubiquitination.</text>
</comment>
<evidence type="ECO:0000256" key="5">
    <source>
        <dbReference type="ARBA" id="ARBA00022499"/>
    </source>
</evidence>
<dbReference type="GO" id="GO:0019005">
    <property type="term" value="C:SCF ubiquitin ligase complex"/>
    <property type="evidence" value="ECO:0007669"/>
    <property type="project" value="UniProtKB-ARBA"/>
</dbReference>
<dbReference type="InterPro" id="IPR019559">
    <property type="entry name" value="Cullin_neddylation_domain"/>
</dbReference>
<dbReference type="GO" id="GO:0031625">
    <property type="term" value="F:ubiquitin protein ligase binding"/>
    <property type="evidence" value="ECO:0007669"/>
    <property type="project" value="InterPro"/>
</dbReference>
<dbReference type="Gene3D" id="3.30.230.130">
    <property type="entry name" value="Cullin, Chain C, Domain 2"/>
    <property type="match status" value="1"/>
</dbReference>
<dbReference type="FunFam" id="1.20.1310.10:FF:000019">
    <property type="entry name" value="Cullin 1"/>
    <property type="match status" value="1"/>
</dbReference>
<comment type="subcellular location">
    <subcellularLocation>
        <location evidence="1">Cytoplasm</location>
    </subcellularLocation>
</comment>
<dbReference type="GO" id="GO:0005634">
    <property type="term" value="C:nucleus"/>
    <property type="evidence" value="ECO:0007669"/>
    <property type="project" value="UniProtKB-ARBA"/>
</dbReference>
<reference evidence="11" key="1">
    <citation type="journal article" date="2020" name="J. Eukaryot. Microbiol.">
        <title>De novo Sequencing, Assembly and Annotation of the Transcriptome for the Free-Living Testate Amoeba Arcella intermedia.</title>
        <authorList>
            <person name="Ribeiro G.M."/>
            <person name="Porfirio-Sousa A.L."/>
            <person name="Maurer-Alcala X.X."/>
            <person name="Katz L.A."/>
            <person name="Lahr D.J.G."/>
        </authorList>
    </citation>
    <scope>NUCLEOTIDE SEQUENCE</scope>
</reference>
<dbReference type="InterPro" id="IPR016158">
    <property type="entry name" value="Cullin_homology"/>
</dbReference>
<dbReference type="FunFam" id="1.20.1310.10:FF:000011">
    <property type="entry name" value="Cullin 1"/>
    <property type="match status" value="1"/>
</dbReference>
<evidence type="ECO:0000256" key="3">
    <source>
        <dbReference type="ARBA" id="ARBA00006019"/>
    </source>
</evidence>
<dbReference type="PROSITE" id="PS01256">
    <property type="entry name" value="CULLIN_1"/>
    <property type="match status" value="1"/>
</dbReference>
<dbReference type="SUPFAM" id="SSF75632">
    <property type="entry name" value="Cullin homology domain"/>
    <property type="match status" value="1"/>
</dbReference>